<protein>
    <recommendedName>
        <fullName evidence="3">Glycosyl hydrolases family 8</fullName>
    </recommendedName>
</protein>
<evidence type="ECO:0000313" key="1">
    <source>
        <dbReference type="EMBL" id="UTT43558.1"/>
    </source>
</evidence>
<organism evidence="1 2">
    <name type="scientific">Exiguobacterium aurantiacum</name>
    <dbReference type="NCBI Taxonomy" id="33987"/>
    <lineage>
        <taxon>Bacteria</taxon>
        <taxon>Bacillati</taxon>
        <taxon>Bacillota</taxon>
        <taxon>Bacilli</taxon>
        <taxon>Bacillales</taxon>
        <taxon>Bacillales Family XII. Incertae Sedis</taxon>
        <taxon>Exiguobacterium</taxon>
    </lineage>
</organism>
<keyword evidence="2" id="KW-1185">Reference proteome</keyword>
<dbReference type="PROSITE" id="PS51257">
    <property type="entry name" value="PROKAR_LIPOPROTEIN"/>
    <property type="match status" value="1"/>
</dbReference>
<reference evidence="1" key="1">
    <citation type="submission" date="2022-07" db="EMBL/GenBank/DDBJ databases">
        <title>Complete genome of CX2.</title>
        <authorList>
            <person name="Cao G."/>
        </authorList>
    </citation>
    <scope>NUCLEOTIDE SEQUENCE</scope>
    <source>
        <strain evidence="1">CX2</strain>
    </source>
</reference>
<evidence type="ECO:0008006" key="3">
    <source>
        <dbReference type="Google" id="ProtNLM"/>
    </source>
</evidence>
<sequence>MRNFFPLFLSCLLVLSGCSGEPPKIPPQDYESEFPVETFIRTHLLTETGLLRTNITDRQNEFLSESIGLYLLFLVERDREREFADQVVILTDYFLDESNLVAWRLEQKDKTILTSPVNAWIDDARIVHALYLAATTFDEPTYAELANNISKSLTTIATKEGLPVDYVDLKTKESSDILTLSYLDEAALKLMPASSNLYSNSKNLLVEAPTDGPFFAKAYSIQNHTYTFDDEINMIDQLYVALRYEQFNLATDRFYTFFKEAFEMGPIYGRYDRNNRTPTVTYESQAVYALAVFYLLERGEDDFAEIVMERLRDLAVKDKSSNYYGGYIDELTQHTHSFDNLLPLLAEGRLLDGYIVP</sequence>
<dbReference type="Proteomes" id="UP001060325">
    <property type="component" value="Chromosome"/>
</dbReference>
<gene>
    <name evidence="1" type="ORF">NMQ00_03390</name>
</gene>
<dbReference type="Gene3D" id="1.50.10.10">
    <property type="match status" value="1"/>
</dbReference>
<dbReference type="RefSeq" id="WP_255177933.1">
    <property type="nucleotide sequence ID" value="NZ_CP101462.1"/>
</dbReference>
<dbReference type="EMBL" id="CP101462">
    <property type="protein sequence ID" value="UTT43558.1"/>
    <property type="molecule type" value="Genomic_DNA"/>
</dbReference>
<dbReference type="InterPro" id="IPR012341">
    <property type="entry name" value="6hp_glycosidase-like_sf"/>
</dbReference>
<dbReference type="InterPro" id="IPR008928">
    <property type="entry name" value="6-hairpin_glycosidase_sf"/>
</dbReference>
<dbReference type="SUPFAM" id="SSF48208">
    <property type="entry name" value="Six-hairpin glycosidases"/>
    <property type="match status" value="1"/>
</dbReference>
<accession>A0ABY5FPN5</accession>
<name>A0ABY5FPN5_9BACL</name>
<proteinExistence type="predicted"/>
<evidence type="ECO:0000313" key="2">
    <source>
        <dbReference type="Proteomes" id="UP001060325"/>
    </source>
</evidence>